<gene>
    <name evidence="2" type="ORF">PXEA_LOCUS28416</name>
</gene>
<dbReference type="EMBL" id="CAAALY010248799">
    <property type="protein sequence ID" value="VEL34976.1"/>
    <property type="molecule type" value="Genomic_DNA"/>
</dbReference>
<comment type="caution">
    <text evidence="2">The sequence shown here is derived from an EMBL/GenBank/DDBJ whole genome shotgun (WGS) entry which is preliminary data.</text>
</comment>
<accession>A0A3S5CNB4</accession>
<organism evidence="2 3">
    <name type="scientific">Protopolystoma xenopodis</name>
    <dbReference type="NCBI Taxonomy" id="117903"/>
    <lineage>
        <taxon>Eukaryota</taxon>
        <taxon>Metazoa</taxon>
        <taxon>Spiralia</taxon>
        <taxon>Lophotrochozoa</taxon>
        <taxon>Platyhelminthes</taxon>
        <taxon>Monogenea</taxon>
        <taxon>Polyopisthocotylea</taxon>
        <taxon>Polystomatidea</taxon>
        <taxon>Polystomatidae</taxon>
        <taxon>Protopolystoma</taxon>
    </lineage>
</organism>
<feature type="transmembrane region" description="Helical" evidence="1">
    <location>
        <begin position="49"/>
        <end position="68"/>
    </location>
</feature>
<reference evidence="2" key="1">
    <citation type="submission" date="2018-11" db="EMBL/GenBank/DDBJ databases">
        <authorList>
            <consortium name="Pathogen Informatics"/>
        </authorList>
    </citation>
    <scope>NUCLEOTIDE SEQUENCE</scope>
</reference>
<keyword evidence="1" id="KW-0472">Membrane</keyword>
<dbReference type="Proteomes" id="UP000784294">
    <property type="component" value="Unassembled WGS sequence"/>
</dbReference>
<protein>
    <submittedName>
        <fullName evidence="2">Uncharacterized protein</fullName>
    </submittedName>
</protein>
<keyword evidence="1" id="KW-1133">Transmembrane helix</keyword>
<name>A0A3S5CNB4_9PLAT</name>
<evidence type="ECO:0000313" key="2">
    <source>
        <dbReference type="EMBL" id="VEL34976.1"/>
    </source>
</evidence>
<feature type="transmembrane region" description="Helical" evidence="1">
    <location>
        <begin position="6"/>
        <end position="28"/>
    </location>
</feature>
<proteinExistence type="predicted"/>
<keyword evidence="1" id="KW-0812">Transmembrane</keyword>
<sequence length="97" mass="10814">MSYFRVLPVFYFFLVYILGSPGHFFASASVSIKPYRFPGPFNLLPPRSALNPTGIIMLGLICLLGQFLHFDDLHSGSLCLTPDCITLHPIDVRSVPE</sequence>
<evidence type="ECO:0000313" key="3">
    <source>
        <dbReference type="Proteomes" id="UP000784294"/>
    </source>
</evidence>
<dbReference type="AlphaFoldDB" id="A0A3S5CNB4"/>
<evidence type="ECO:0000256" key="1">
    <source>
        <dbReference type="SAM" id="Phobius"/>
    </source>
</evidence>
<keyword evidence="3" id="KW-1185">Reference proteome</keyword>